<protein>
    <recommendedName>
        <fullName evidence="8">GCS light chain</fullName>
    </recommendedName>
    <alternativeName>
        <fullName evidence="6">Gamma-ECS regulatory subunit</fullName>
    </alternativeName>
    <alternativeName>
        <fullName evidence="9">Gamma-glutamylcysteine synthetase regulatory subunit</fullName>
    </alternativeName>
    <alternativeName>
        <fullName evidence="7">Glutamate--cysteine ligase modifier subunit</fullName>
    </alternativeName>
</protein>
<evidence type="ECO:0000256" key="2">
    <source>
        <dbReference type="ARBA" id="ARBA00008612"/>
    </source>
</evidence>
<evidence type="ECO:0000313" key="13">
    <source>
        <dbReference type="Proteomes" id="UP000748025"/>
    </source>
</evidence>
<dbReference type="GO" id="GO:0035226">
    <property type="term" value="F:glutamate-cysteine ligase catalytic subunit binding"/>
    <property type="evidence" value="ECO:0007669"/>
    <property type="project" value="InterPro"/>
</dbReference>
<sequence length="348" mass="37319">MTKLVLSTGNVMSSGPSVIRKSGSGSRSNLELLNSLRDNFSEAKRDYAAASRARTTTNGVVVNGDDDSTTSRDGDDNGNSHGNSHGHGHGIHHNGTSTPPTPVELWTAREGKVVYVPRINWQGAGLRDDANQYEITVKLFLLPGTSVAERGQHVSEALALVARELGTPTIDLLVASFPGISFEGTCEWEADKKNAHQGNLDEELATWAIFERLHQDGIAKKLGVAEFGSEKLGAFIERARVAPVVDQINLHDCCNVPPPLKRLAEARGIELNVHRDCTDILPHGTLRELLGPGTCGANVLADEETGGGASGLQGNLAPQWVVRYMAFVRDRGVIENKGYFAGAELVEG</sequence>
<dbReference type="EMBL" id="SRPW01000334">
    <property type="protein sequence ID" value="KAG6015543.1"/>
    <property type="molecule type" value="Genomic_DNA"/>
</dbReference>
<dbReference type="GO" id="GO:0017109">
    <property type="term" value="C:glutamate-cysteine ligase complex"/>
    <property type="evidence" value="ECO:0007669"/>
    <property type="project" value="TreeGrafter"/>
</dbReference>
<evidence type="ECO:0000256" key="1">
    <source>
        <dbReference type="ARBA" id="ARBA00005006"/>
    </source>
</evidence>
<dbReference type="GO" id="GO:0030234">
    <property type="term" value="F:enzyme regulator activity"/>
    <property type="evidence" value="ECO:0007669"/>
    <property type="project" value="TreeGrafter"/>
</dbReference>
<dbReference type="PANTHER" id="PTHR13295">
    <property type="entry name" value="GLUTAMATE CYSTEINE LIGASE REGULATORY SUBUNIT"/>
    <property type="match status" value="1"/>
</dbReference>
<feature type="region of interest" description="Disordered" evidence="10">
    <location>
        <begin position="50"/>
        <end position="101"/>
    </location>
</feature>
<dbReference type="InterPro" id="IPR036812">
    <property type="entry name" value="NAD(P)_OxRdtase_dom_sf"/>
</dbReference>
<keyword evidence="4" id="KW-0317">Glutathione biosynthesis</keyword>
<dbReference type="OrthoDB" id="5596051at2759"/>
<feature type="region of interest" description="Disordered" evidence="10">
    <location>
        <begin position="1"/>
        <end position="29"/>
    </location>
</feature>
<feature type="domain" description="NADP-dependent oxidoreductase" evidence="11">
    <location>
        <begin position="129"/>
        <end position="271"/>
    </location>
</feature>
<evidence type="ECO:0000256" key="10">
    <source>
        <dbReference type="SAM" id="MobiDB-lite"/>
    </source>
</evidence>
<reference evidence="12" key="1">
    <citation type="journal article" date="2020" name="bioRxiv">
        <title>Whole genome comparisons of ergot fungi reveals the divergence and evolution of species within the genus Claviceps are the result of varying mechanisms driving genome evolution and host range expansion.</title>
        <authorList>
            <person name="Wyka S.A."/>
            <person name="Mondo S.J."/>
            <person name="Liu M."/>
            <person name="Dettman J."/>
            <person name="Nalam V."/>
            <person name="Broders K.D."/>
        </authorList>
    </citation>
    <scope>NUCLEOTIDE SEQUENCE</scope>
    <source>
        <strain evidence="12">CCC 602</strain>
    </source>
</reference>
<evidence type="ECO:0000256" key="8">
    <source>
        <dbReference type="ARBA" id="ARBA00031732"/>
    </source>
</evidence>
<dbReference type="GO" id="GO:0016491">
    <property type="term" value="F:oxidoreductase activity"/>
    <property type="evidence" value="ECO:0007669"/>
    <property type="project" value="UniProtKB-KW"/>
</dbReference>
<gene>
    <name evidence="12" type="ORF">E4U43_005126</name>
</gene>
<dbReference type="SUPFAM" id="SSF51430">
    <property type="entry name" value="NAD(P)-linked oxidoreductase"/>
    <property type="match status" value="1"/>
</dbReference>
<proteinExistence type="inferred from homology"/>
<dbReference type="Pfam" id="PF00248">
    <property type="entry name" value="Aldo_ket_red"/>
    <property type="match status" value="1"/>
</dbReference>
<dbReference type="Proteomes" id="UP000748025">
    <property type="component" value="Unassembled WGS sequence"/>
</dbReference>
<evidence type="ECO:0000259" key="11">
    <source>
        <dbReference type="Pfam" id="PF00248"/>
    </source>
</evidence>
<feature type="compositionally biased region" description="Polar residues" evidence="10">
    <location>
        <begin position="1"/>
        <end position="16"/>
    </location>
</feature>
<evidence type="ECO:0000256" key="9">
    <source>
        <dbReference type="ARBA" id="ARBA00032926"/>
    </source>
</evidence>
<evidence type="ECO:0000256" key="6">
    <source>
        <dbReference type="ARBA" id="ARBA00030406"/>
    </source>
</evidence>
<evidence type="ECO:0000256" key="3">
    <source>
        <dbReference type="ARBA" id="ARBA00011532"/>
    </source>
</evidence>
<keyword evidence="13" id="KW-1185">Reference proteome</keyword>
<accession>A0A9P7NFK9</accession>
<dbReference type="AlphaFoldDB" id="A0A9P7NFK9"/>
<dbReference type="InterPro" id="IPR023210">
    <property type="entry name" value="NADP_OxRdtase_dom"/>
</dbReference>
<evidence type="ECO:0000313" key="12">
    <source>
        <dbReference type="EMBL" id="KAG6015543.1"/>
    </source>
</evidence>
<dbReference type="Gene3D" id="3.20.20.100">
    <property type="entry name" value="NADP-dependent oxidoreductase domain"/>
    <property type="match status" value="1"/>
</dbReference>
<keyword evidence="5" id="KW-0560">Oxidoreductase</keyword>
<comment type="caution">
    <text evidence="12">The sequence shown here is derived from an EMBL/GenBank/DDBJ whole genome shotgun (WGS) entry which is preliminary data.</text>
</comment>
<comment type="subunit">
    <text evidence="3">Heterodimer of a catalytic heavy chain and a regulatory light chain.</text>
</comment>
<comment type="pathway">
    <text evidence="1">Sulfur metabolism; glutathione biosynthesis; glutathione from L-cysteine and L-glutamate: step 1/2.</text>
</comment>
<evidence type="ECO:0000256" key="5">
    <source>
        <dbReference type="ARBA" id="ARBA00023002"/>
    </source>
</evidence>
<dbReference type="InterPro" id="IPR032963">
    <property type="entry name" value="Gclm"/>
</dbReference>
<dbReference type="GO" id="GO:0006750">
    <property type="term" value="P:glutathione biosynthetic process"/>
    <property type="evidence" value="ECO:0007669"/>
    <property type="project" value="UniProtKB-KW"/>
</dbReference>
<evidence type="ECO:0000256" key="4">
    <source>
        <dbReference type="ARBA" id="ARBA00022684"/>
    </source>
</evidence>
<organism evidence="12 13">
    <name type="scientific">Claviceps pusilla</name>
    <dbReference type="NCBI Taxonomy" id="123648"/>
    <lineage>
        <taxon>Eukaryota</taxon>
        <taxon>Fungi</taxon>
        <taxon>Dikarya</taxon>
        <taxon>Ascomycota</taxon>
        <taxon>Pezizomycotina</taxon>
        <taxon>Sordariomycetes</taxon>
        <taxon>Hypocreomycetidae</taxon>
        <taxon>Hypocreales</taxon>
        <taxon>Clavicipitaceae</taxon>
        <taxon>Claviceps</taxon>
    </lineage>
</organism>
<name>A0A9P7NFK9_9HYPO</name>
<comment type="similarity">
    <text evidence="2">Belongs to the aldo/keto reductase family. Glutamate--cysteine ligase light chain subfamily.</text>
</comment>
<evidence type="ECO:0000256" key="7">
    <source>
        <dbReference type="ARBA" id="ARBA00031154"/>
    </source>
</evidence>
<dbReference type="PANTHER" id="PTHR13295:SF4">
    <property type="entry name" value="GLUTAMATE--CYSTEINE LIGASE REGULATORY SUBUNIT"/>
    <property type="match status" value="1"/>
</dbReference>